<organism evidence="1">
    <name type="scientific">Echinococcus granulosus</name>
    <name type="common">Hydatid tapeworm</name>
    <dbReference type="NCBI Taxonomy" id="6210"/>
    <lineage>
        <taxon>Eukaryota</taxon>
        <taxon>Metazoa</taxon>
        <taxon>Spiralia</taxon>
        <taxon>Lophotrochozoa</taxon>
        <taxon>Platyhelminthes</taxon>
        <taxon>Cestoda</taxon>
        <taxon>Eucestoda</taxon>
        <taxon>Cyclophyllidea</taxon>
        <taxon>Taeniidae</taxon>
        <taxon>Echinococcus</taxon>
        <taxon>Echinococcus granulosus group</taxon>
    </lineage>
</organism>
<evidence type="ECO:0000313" key="1">
    <source>
        <dbReference type="EMBL" id="CDS16533.1"/>
    </source>
</evidence>
<name>A0A068W920_ECHGR</name>
<dbReference type="Proteomes" id="UP000492820">
    <property type="component" value="Unassembled WGS sequence"/>
</dbReference>
<reference evidence="1" key="2">
    <citation type="submission" date="2014-06" db="EMBL/GenBank/DDBJ databases">
        <authorList>
            <person name="Aslett M."/>
        </authorList>
    </citation>
    <scope>NUCLEOTIDE SEQUENCE</scope>
</reference>
<evidence type="ECO:0000313" key="3">
    <source>
        <dbReference type="WBParaSite" id="EgrG_002019900"/>
    </source>
</evidence>
<sequence length="94" mass="9601">MGIARCGRASACVHAFASSVRSLLRLAVAEQANTALHSRIQEEAAVSPSPPPGARAACLSAACPSHCHHALSPVPPVQPLSFAVYVGDTFTGPV</sequence>
<protein>
    <submittedName>
        <fullName evidence="1 3">Uncharacterized protein</fullName>
    </submittedName>
</protein>
<gene>
    <name evidence="1" type="ORF">EgrG_002019900</name>
</gene>
<reference evidence="3" key="3">
    <citation type="submission" date="2020-10" db="UniProtKB">
        <authorList>
            <consortium name="WormBaseParasite"/>
        </authorList>
    </citation>
    <scope>IDENTIFICATION</scope>
</reference>
<evidence type="ECO:0000313" key="2">
    <source>
        <dbReference type="Proteomes" id="UP000492820"/>
    </source>
</evidence>
<accession>A0A068W920</accession>
<dbReference type="WBParaSite" id="EgrG_002019900">
    <property type="protein sequence ID" value="EgrG_002019900"/>
    <property type="gene ID" value="EgrG_002019900"/>
</dbReference>
<reference evidence="1 2" key="1">
    <citation type="journal article" date="2013" name="Nature">
        <title>The genomes of four tapeworm species reveal adaptations to parasitism.</title>
        <authorList>
            <person name="Tsai I.J."/>
            <person name="Zarowiecki M."/>
            <person name="Holroyd N."/>
            <person name="Garciarrubio A."/>
            <person name="Sanchez-Flores A."/>
            <person name="Brooks K.L."/>
            <person name="Tracey A."/>
            <person name="Bobes R.J."/>
            <person name="Fragoso G."/>
            <person name="Sciutto E."/>
            <person name="Aslett M."/>
            <person name="Beasley H."/>
            <person name="Bennett H.M."/>
            <person name="Cai J."/>
            <person name="Camicia F."/>
            <person name="Clark R."/>
            <person name="Cucher M."/>
            <person name="De Silva N."/>
            <person name="Day T.A."/>
            <person name="Deplazes P."/>
            <person name="Estrada K."/>
            <person name="Fernandez C."/>
            <person name="Holland P.W."/>
            <person name="Hou J."/>
            <person name="Hu S."/>
            <person name="Huckvale T."/>
            <person name="Hung S.S."/>
            <person name="Kamenetzky L."/>
            <person name="Keane J.A."/>
            <person name="Kiss F."/>
            <person name="Koziol U."/>
            <person name="Lambert O."/>
            <person name="Liu K."/>
            <person name="Luo X."/>
            <person name="Luo Y."/>
            <person name="Macchiaroli N."/>
            <person name="Nichol S."/>
            <person name="Paps J."/>
            <person name="Parkinson J."/>
            <person name="Pouchkina-Stantcheva N."/>
            <person name="Riddiford N."/>
            <person name="Rosenzvit M."/>
            <person name="Salinas G."/>
            <person name="Wasmuth J.D."/>
            <person name="Zamanian M."/>
            <person name="Zheng Y."/>
            <person name="Cai X."/>
            <person name="Soberon X."/>
            <person name="Olson P.D."/>
            <person name="Laclette J.P."/>
            <person name="Brehm K."/>
            <person name="Berriman M."/>
            <person name="Garciarrubio A."/>
            <person name="Bobes R.J."/>
            <person name="Fragoso G."/>
            <person name="Sanchez-Flores A."/>
            <person name="Estrada K."/>
            <person name="Cevallos M.A."/>
            <person name="Morett E."/>
            <person name="Gonzalez V."/>
            <person name="Portillo T."/>
            <person name="Ochoa-Leyva A."/>
            <person name="Jose M.V."/>
            <person name="Sciutto E."/>
            <person name="Landa A."/>
            <person name="Jimenez L."/>
            <person name="Valdes V."/>
            <person name="Carrero J.C."/>
            <person name="Larralde C."/>
            <person name="Morales-Montor J."/>
            <person name="Limon-Lason J."/>
            <person name="Soberon X."/>
            <person name="Laclette J.P."/>
        </authorList>
    </citation>
    <scope>NUCLEOTIDE SEQUENCE [LARGE SCALE GENOMIC DNA]</scope>
</reference>
<proteinExistence type="predicted"/>
<dbReference type="AlphaFoldDB" id="A0A068W920"/>
<dbReference type="EMBL" id="LK028576">
    <property type="protein sequence ID" value="CDS16533.1"/>
    <property type="molecule type" value="Genomic_DNA"/>
</dbReference>